<dbReference type="AlphaFoldDB" id="A0A8F4KIZ9"/>
<dbReference type="EMBL" id="CP017562">
    <property type="protein sequence ID" value="QXE07241.1"/>
    <property type="molecule type" value="Genomic_DNA"/>
</dbReference>
<dbReference type="RefSeq" id="WP_154671665.1">
    <property type="nucleotide sequence ID" value="NZ_CP017562.2"/>
</dbReference>
<name>A0A8F4KIZ9_9BURK</name>
<organism evidence="1 2">
    <name type="scientific">Paraburkholderia sprentiae WSM5005</name>
    <dbReference type="NCBI Taxonomy" id="754502"/>
    <lineage>
        <taxon>Bacteria</taxon>
        <taxon>Pseudomonadati</taxon>
        <taxon>Pseudomonadota</taxon>
        <taxon>Betaproteobacteria</taxon>
        <taxon>Burkholderiales</taxon>
        <taxon>Burkholderiaceae</taxon>
        <taxon>Paraburkholderia</taxon>
    </lineage>
</organism>
<evidence type="ECO:0000313" key="2">
    <source>
        <dbReference type="Proteomes" id="UP000179860"/>
    </source>
</evidence>
<reference evidence="1" key="1">
    <citation type="submission" date="2016-09" db="EMBL/GenBank/DDBJ databases">
        <title>The Complete Genome of Burkholderia sprentiae wsm5005.</title>
        <authorList>
            <person name="De Meyer S."/>
            <person name="Wang P."/>
            <person name="Terpolilli J."/>
        </authorList>
    </citation>
    <scope>NUCLEOTIDE SEQUENCE [LARGE SCALE GENOMIC DNA]</scope>
    <source>
        <strain evidence="1">WSM5005</strain>
    </source>
</reference>
<protein>
    <submittedName>
        <fullName evidence="1">Uncharacterized protein</fullName>
    </submittedName>
</protein>
<proteinExistence type="predicted"/>
<gene>
    <name evidence="1" type="ORF">BJG93_36060</name>
</gene>
<keyword evidence="2" id="KW-1185">Reference proteome</keyword>
<dbReference type="KEGG" id="pspw:BJG93_36060"/>
<dbReference type="OrthoDB" id="8832466at2"/>
<sequence>MVEMSFWRCHSNCRPPSGKWRFREKPAVHTVSASQANLRLQAVLEPIAQDRQKWSLPSNVRVVVSYEAGRDAFWIVRALCSRGIESYMIDAASIPVERHKRRAKTDRLDAIKLVTICAPGCMVNVTGCTSCVCRPLMTKPCVI</sequence>
<dbReference type="Proteomes" id="UP000179860">
    <property type="component" value="Chromosome 2"/>
</dbReference>
<evidence type="ECO:0000313" key="1">
    <source>
        <dbReference type="EMBL" id="QXE07241.1"/>
    </source>
</evidence>
<accession>A0A8F4KIZ9</accession>